<dbReference type="SMART" id="SM00225">
    <property type="entry name" value="BTB"/>
    <property type="match status" value="1"/>
</dbReference>
<feature type="domain" description="BTB" evidence="1">
    <location>
        <begin position="29"/>
        <end position="88"/>
    </location>
</feature>
<organism evidence="2 3">
    <name type="scientific">Phlebiopsis gigantea (strain 11061_1 CR5-6)</name>
    <name type="common">White-rot fungus</name>
    <name type="synonym">Peniophora gigantea</name>
    <dbReference type="NCBI Taxonomy" id="745531"/>
    <lineage>
        <taxon>Eukaryota</taxon>
        <taxon>Fungi</taxon>
        <taxon>Dikarya</taxon>
        <taxon>Basidiomycota</taxon>
        <taxon>Agaricomycotina</taxon>
        <taxon>Agaricomycetes</taxon>
        <taxon>Polyporales</taxon>
        <taxon>Phanerochaetaceae</taxon>
        <taxon>Phlebiopsis</taxon>
    </lineage>
</organism>
<proteinExistence type="predicted"/>
<accession>A0A0C3RZC6</accession>
<dbReference type="PROSITE" id="PS50097">
    <property type="entry name" value="BTB"/>
    <property type="match status" value="1"/>
</dbReference>
<evidence type="ECO:0000313" key="2">
    <source>
        <dbReference type="EMBL" id="KIP01767.1"/>
    </source>
</evidence>
<sequence>MATPEGSRSPSVELVSYIRTAPAPFNRPGDFIIRTAQDTRYHVTLAILSFASSYFRDLPDIERNEDNEVVLAVPESDAVVETLLRLIYPMPDPVFCDLDDLTDAYVAAKKYKLDSATQSLQKMLIRFVESDPLRVYALARRFDLDEEANIAARRACLSATQAWPQCEEFNHISAAQYHDLLQFHKRRGQAAAHLVKIKPLCEPCWVCGKKWSKPWKKCAARLLVEAPSSERMFTPDLLGELALDPSPEWLPYAAQGLLC</sequence>
<dbReference type="SUPFAM" id="SSF54695">
    <property type="entry name" value="POZ domain"/>
    <property type="match status" value="1"/>
</dbReference>
<reference evidence="2 3" key="1">
    <citation type="journal article" date="2014" name="PLoS Genet.">
        <title>Analysis of the Phlebiopsis gigantea genome, transcriptome and secretome provides insight into its pioneer colonization strategies of wood.</title>
        <authorList>
            <person name="Hori C."/>
            <person name="Ishida T."/>
            <person name="Igarashi K."/>
            <person name="Samejima M."/>
            <person name="Suzuki H."/>
            <person name="Master E."/>
            <person name="Ferreira P."/>
            <person name="Ruiz-Duenas F.J."/>
            <person name="Held B."/>
            <person name="Canessa P."/>
            <person name="Larrondo L.F."/>
            <person name="Schmoll M."/>
            <person name="Druzhinina I.S."/>
            <person name="Kubicek C.P."/>
            <person name="Gaskell J.A."/>
            <person name="Kersten P."/>
            <person name="St John F."/>
            <person name="Glasner J."/>
            <person name="Sabat G."/>
            <person name="Splinter BonDurant S."/>
            <person name="Syed K."/>
            <person name="Yadav J."/>
            <person name="Mgbeahuruike A.C."/>
            <person name="Kovalchuk A."/>
            <person name="Asiegbu F.O."/>
            <person name="Lackner G."/>
            <person name="Hoffmeister D."/>
            <person name="Rencoret J."/>
            <person name="Gutierrez A."/>
            <person name="Sun H."/>
            <person name="Lindquist E."/>
            <person name="Barry K."/>
            <person name="Riley R."/>
            <person name="Grigoriev I.V."/>
            <person name="Henrissat B."/>
            <person name="Kues U."/>
            <person name="Berka R.M."/>
            <person name="Martinez A.T."/>
            <person name="Covert S.F."/>
            <person name="Blanchette R.A."/>
            <person name="Cullen D."/>
        </authorList>
    </citation>
    <scope>NUCLEOTIDE SEQUENCE [LARGE SCALE GENOMIC DNA]</scope>
    <source>
        <strain evidence="2 3">11061_1 CR5-6</strain>
    </source>
</reference>
<gene>
    <name evidence="2" type="ORF">PHLGIDRAFT_32444</name>
</gene>
<dbReference type="Proteomes" id="UP000053257">
    <property type="component" value="Unassembled WGS sequence"/>
</dbReference>
<dbReference type="CDD" id="cd18186">
    <property type="entry name" value="BTB_POZ_ZBTB_KLHL-like"/>
    <property type="match status" value="1"/>
</dbReference>
<dbReference type="AlphaFoldDB" id="A0A0C3RZC6"/>
<dbReference type="EMBL" id="KN840738">
    <property type="protein sequence ID" value="KIP01767.1"/>
    <property type="molecule type" value="Genomic_DNA"/>
</dbReference>
<protein>
    <recommendedName>
        <fullName evidence="1">BTB domain-containing protein</fullName>
    </recommendedName>
</protein>
<name>A0A0C3RZC6_PHLG1</name>
<dbReference type="HOGENOM" id="CLU_052397_0_2_1"/>
<dbReference type="Gene3D" id="3.30.710.10">
    <property type="entry name" value="Potassium Channel Kv1.1, Chain A"/>
    <property type="match status" value="1"/>
</dbReference>
<dbReference type="InterPro" id="IPR000210">
    <property type="entry name" value="BTB/POZ_dom"/>
</dbReference>
<evidence type="ECO:0000313" key="3">
    <source>
        <dbReference type="Proteomes" id="UP000053257"/>
    </source>
</evidence>
<dbReference type="Pfam" id="PF00651">
    <property type="entry name" value="BTB"/>
    <property type="match status" value="1"/>
</dbReference>
<dbReference type="InterPro" id="IPR011333">
    <property type="entry name" value="SKP1/BTB/POZ_sf"/>
</dbReference>
<keyword evidence="3" id="KW-1185">Reference proteome</keyword>
<dbReference type="OrthoDB" id="2747634at2759"/>
<evidence type="ECO:0000259" key="1">
    <source>
        <dbReference type="PROSITE" id="PS50097"/>
    </source>
</evidence>
<dbReference type="STRING" id="745531.A0A0C3RZC6"/>